<dbReference type="InterPro" id="IPR023393">
    <property type="entry name" value="START-like_dom_sf"/>
</dbReference>
<dbReference type="OrthoDB" id="9801773at2"/>
<proteinExistence type="predicted"/>
<evidence type="ECO:0000313" key="1">
    <source>
        <dbReference type="EMBL" id="KIH82552.1"/>
    </source>
</evidence>
<dbReference type="STRING" id="226910.UCMB321_3687"/>
<evidence type="ECO:0008006" key="3">
    <source>
        <dbReference type="Google" id="ProtNLM"/>
    </source>
</evidence>
<dbReference type="Proteomes" id="UP000031535">
    <property type="component" value="Unassembled WGS sequence"/>
</dbReference>
<sequence>MPVLEKTTLIKGRSCAEVFDFCLEGANFPKIFPEPVTPLGKIDIADLRIEQGREFRFRHWMFGFIPANWTVRIREVKDSQHFIDEMVKGPLSAFRHEHLVKAAEGGTLYTDRVTYRAIGGALLERLFVNAYMNRIFEARHRNMQQLLDVVA</sequence>
<organism evidence="1 2">
    <name type="scientific">Pseudomonas batumici</name>
    <dbReference type="NCBI Taxonomy" id="226910"/>
    <lineage>
        <taxon>Bacteria</taxon>
        <taxon>Pseudomonadati</taxon>
        <taxon>Pseudomonadota</taxon>
        <taxon>Gammaproteobacteria</taxon>
        <taxon>Pseudomonadales</taxon>
        <taxon>Pseudomonadaceae</taxon>
        <taxon>Pseudomonas</taxon>
    </lineage>
</organism>
<dbReference type="PATRIC" id="fig|226910.6.peg.3679"/>
<accession>A0A0C2IC12</accession>
<gene>
    <name evidence="1" type="ORF">UCMB321_3687</name>
</gene>
<keyword evidence="2" id="KW-1185">Reference proteome</keyword>
<dbReference type="Gene3D" id="3.30.530.20">
    <property type="match status" value="1"/>
</dbReference>
<dbReference type="AlphaFoldDB" id="A0A0C2IC12"/>
<reference evidence="1 2" key="1">
    <citation type="submission" date="2015-01" db="EMBL/GenBank/DDBJ databases">
        <title>Complete genome of Pseudomonas batumici UCM B-321 producer of the batumin antibiotic with strong antistaphilococcal and potential anticancer activity.</title>
        <authorList>
            <person name="Klochko V.V."/>
            <person name="Zelena L.B."/>
            <person name="Elena K.A."/>
            <person name="Reva O.N."/>
        </authorList>
    </citation>
    <scope>NUCLEOTIDE SEQUENCE [LARGE SCALE GENOMIC DNA]</scope>
    <source>
        <strain evidence="1 2">UCM B-321</strain>
    </source>
</reference>
<dbReference type="EMBL" id="JXDG01000048">
    <property type="protein sequence ID" value="KIH82552.1"/>
    <property type="molecule type" value="Genomic_DNA"/>
</dbReference>
<comment type="caution">
    <text evidence="1">The sequence shown here is derived from an EMBL/GenBank/DDBJ whole genome shotgun (WGS) entry which is preliminary data.</text>
</comment>
<dbReference type="RefSeq" id="WP_040069585.1">
    <property type="nucleotide sequence ID" value="NZ_JXDG01000048.1"/>
</dbReference>
<protein>
    <recommendedName>
        <fullName evidence="3">Cell division inhibitor</fullName>
    </recommendedName>
</protein>
<dbReference type="CDD" id="cd07820">
    <property type="entry name" value="SRPBCC_3"/>
    <property type="match status" value="1"/>
</dbReference>
<dbReference type="SUPFAM" id="SSF55961">
    <property type="entry name" value="Bet v1-like"/>
    <property type="match status" value="1"/>
</dbReference>
<evidence type="ECO:0000313" key="2">
    <source>
        <dbReference type="Proteomes" id="UP000031535"/>
    </source>
</evidence>
<name>A0A0C2IC12_9PSED</name>